<evidence type="ECO:0000313" key="3">
    <source>
        <dbReference type="Proteomes" id="UP001163046"/>
    </source>
</evidence>
<dbReference type="OrthoDB" id="5974459at2759"/>
<dbReference type="EMBL" id="MU826350">
    <property type="protein sequence ID" value="KAJ7381512.1"/>
    <property type="molecule type" value="Genomic_DNA"/>
</dbReference>
<proteinExistence type="predicted"/>
<name>A0A9W9ZGZ4_9CNID</name>
<feature type="compositionally biased region" description="Polar residues" evidence="1">
    <location>
        <begin position="87"/>
        <end position="96"/>
    </location>
</feature>
<accession>A0A9W9ZGZ4</accession>
<feature type="region of interest" description="Disordered" evidence="1">
    <location>
        <begin position="68"/>
        <end position="98"/>
    </location>
</feature>
<evidence type="ECO:0000313" key="2">
    <source>
        <dbReference type="EMBL" id="KAJ7381512.1"/>
    </source>
</evidence>
<dbReference type="AlphaFoldDB" id="A0A9W9ZGZ4"/>
<gene>
    <name evidence="2" type="primary">TOX3</name>
    <name evidence="2" type="ORF">OS493_001660</name>
</gene>
<protein>
    <submittedName>
        <fullName evidence="2">TOX high mobility group box member 3</fullName>
    </submittedName>
</protein>
<reference evidence="2" key="1">
    <citation type="submission" date="2023-01" db="EMBL/GenBank/DDBJ databases">
        <title>Genome assembly of the deep-sea coral Lophelia pertusa.</title>
        <authorList>
            <person name="Herrera S."/>
            <person name="Cordes E."/>
        </authorList>
    </citation>
    <scope>NUCLEOTIDE SEQUENCE</scope>
    <source>
        <strain evidence="2">USNM1676648</strain>
        <tissue evidence="2">Polyp</tissue>
    </source>
</reference>
<keyword evidence="3" id="KW-1185">Reference proteome</keyword>
<dbReference type="Proteomes" id="UP001163046">
    <property type="component" value="Unassembled WGS sequence"/>
</dbReference>
<evidence type="ECO:0000256" key="1">
    <source>
        <dbReference type="SAM" id="MobiDB-lite"/>
    </source>
</evidence>
<sequence length="166" mass="18160">MYYFLGLQEKAQQEYQKAQEEYRAKKLSQEDEPSPKLRRVETTDAGPVTLEAANTAAVVAGSKPFGRAQSQVPMAGKPVATVPPMATSKTSSSAIAQPTVPIKPKKGKVTVNPISQRVCLCDGCNKPARTTKERGTQYCSNECIVKHCRLAFTVWVEQRNVKSEAS</sequence>
<comment type="caution">
    <text evidence="2">The sequence shown here is derived from an EMBL/GenBank/DDBJ whole genome shotgun (WGS) entry which is preliminary data.</text>
</comment>
<organism evidence="2 3">
    <name type="scientific">Desmophyllum pertusum</name>
    <dbReference type="NCBI Taxonomy" id="174260"/>
    <lineage>
        <taxon>Eukaryota</taxon>
        <taxon>Metazoa</taxon>
        <taxon>Cnidaria</taxon>
        <taxon>Anthozoa</taxon>
        <taxon>Hexacorallia</taxon>
        <taxon>Scleractinia</taxon>
        <taxon>Caryophylliina</taxon>
        <taxon>Caryophylliidae</taxon>
        <taxon>Desmophyllum</taxon>
    </lineage>
</organism>